<organism evidence="2 3">
    <name type="scientific">Sorangium cellulosum</name>
    <name type="common">Polyangium cellulosum</name>
    <dbReference type="NCBI Taxonomy" id="56"/>
    <lineage>
        <taxon>Bacteria</taxon>
        <taxon>Pseudomonadati</taxon>
        <taxon>Myxococcota</taxon>
        <taxon>Polyangia</taxon>
        <taxon>Polyangiales</taxon>
        <taxon>Polyangiaceae</taxon>
        <taxon>Sorangium</taxon>
    </lineage>
</organism>
<dbReference type="AlphaFoldDB" id="A0A150P160"/>
<dbReference type="InterPro" id="IPR037401">
    <property type="entry name" value="SnoaL-like"/>
</dbReference>
<evidence type="ECO:0000313" key="2">
    <source>
        <dbReference type="EMBL" id="KYF48677.1"/>
    </source>
</evidence>
<dbReference type="SUPFAM" id="SSF54427">
    <property type="entry name" value="NTF2-like"/>
    <property type="match status" value="1"/>
</dbReference>
<dbReference type="Proteomes" id="UP000075420">
    <property type="component" value="Unassembled WGS sequence"/>
</dbReference>
<proteinExistence type="predicted"/>
<accession>A0A150P160</accession>
<dbReference type="Pfam" id="PF12680">
    <property type="entry name" value="SnoaL_2"/>
    <property type="match status" value="1"/>
</dbReference>
<evidence type="ECO:0000313" key="3">
    <source>
        <dbReference type="Proteomes" id="UP000075420"/>
    </source>
</evidence>
<feature type="domain" description="SnoaL-like" evidence="1">
    <location>
        <begin position="11"/>
        <end position="109"/>
    </location>
</feature>
<dbReference type="Gene3D" id="3.10.450.50">
    <property type="match status" value="1"/>
</dbReference>
<reference evidence="2 3" key="1">
    <citation type="submission" date="2014-02" db="EMBL/GenBank/DDBJ databases">
        <title>The small core and large imbalanced accessory genome model reveals a collaborative survival strategy of Sorangium cellulosum strains in nature.</title>
        <authorList>
            <person name="Han K."/>
            <person name="Peng R."/>
            <person name="Blom J."/>
            <person name="Li Y.-Z."/>
        </authorList>
    </citation>
    <scope>NUCLEOTIDE SEQUENCE [LARGE SCALE GENOMIC DNA]</scope>
    <source>
        <strain evidence="2 3">So0157-25</strain>
    </source>
</reference>
<evidence type="ECO:0000259" key="1">
    <source>
        <dbReference type="Pfam" id="PF12680"/>
    </source>
</evidence>
<protein>
    <recommendedName>
        <fullName evidence="1">SnoaL-like domain-containing protein</fullName>
    </recommendedName>
</protein>
<gene>
    <name evidence="2" type="ORF">BE08_30030</name>
</gene>
<comment type="caution">
    <text evidence="2">The sequence shown here is derived from an EMBL/GenBank/DDBJ whole genome shotgun (WGS) entry which is preliminary data.</text>
</comment>
<name>A0A150P160_SORCE</name>
<dbReference type="EMBL" id="JELY01003469">
    <property type="protein sequence ID" value="KYF48677.1"/>
    <property type="molecule type" value="Genomic_DNA"/>
</dbReference>
<sequence>MSKASEFIEALRRIEESGDVEPMARLFGPDAELSNPAITRPLHGQDGARNYWRSYRHSFGEVQSDFRCVVESDRASVLEWKSRGTLANGAVFSYEGVSVIEHPAGAITRFKAYFDPRALGLHHLERAA</sequence>
<dbReference type="InterPro" id="IPR032710">
    <property type="entry name" value="NTF2-like_dom_sf"/>
</dbReference>